<proteinExistence type="predicted"/>
<evidence type="ECO:0000313" key="2">
    <source>
        <dbReference type="EMBL" id="GJS53467.1"/>
    </source>
</evidence>
<dbReference type="EMBL" id="BQNB010008728">
    <property type="protein sequence ID" value="GJS53467.1"/>
    <property type="molecule type" value="Genomic_DNA"/>
</dbReference>
<feature type="compositionally biased region" description="Basic and acidic residues" evidence="1">
    <location>
        <begin position="58"/>
        <end position="87"/>
    </location>
</feature>
<comment type="caution">
    <text evidence="2">The sequence shown here is derived from an EMBL/GenBank/DDBJ whole genome shotgun (WGS) entry which is preliminary data.</text>
</comment>
<organism evidence="2 3">
    <name type="scientific">Tanacetum coccineum</name>
    <dbReference type="NCBI Taxonomy" id="301880"/>
    <lineage>
        <taxon>Eukaryota</taxon>
        <taxon>Viridiplantae</taxon>
        <taxon>Streptophyta</taxon>
        <taxon>Embryophyta</taxon>
        <taxon>Tracheophyta</taxon>
        <taxon>Spermatophyta</taxon>
        <taxon>Magnoliopsida</taxon>
        <taxon>eudicotyledons</taxon>
        <taxon>Gunneridae</taxon>
        <taxon>Pentapetalae</taxon>
        <taxon>asterids</taxon>
        <taxon>campanulids</taxon>
        <taxon>Asterales</taxon>
        <taxon>Asteraceae</taxon>
        <taxon>Asteroideae</taxon>
        <taxon>Anthemideae</taxon>
        <taxon>Anthemidinae</taxon>
        <taxon>Tanacetum</taxon>
    </lineage>
</organism>
<protein>
    <submittedName>
        <fullName evidence="2">Uncharacterized protein</fullName>
    </submittedName>
</protein>
<keyword evidence="3" id="KW-1185">Reference proteome</keyword>
<name>A0ABQ4WKT3_9ASTR</name>
<feature type="region of interest" description="Disordered" evidence="1">
    <location>
        <begin position="36"/>
        <end position="87"/>
    </location>
</feature>
<evidence type="ECO:0000313" key="3">
    <source>
        <dbReference type="Proteomes" id="UP001151760"/>
    </source>
</evidence>
<accession>A0ABQ4WKT3</accession>
<sequence length="87" mass="10415">MRVDGRTKKVLLHSWMNGSWNKRWMDDIVSSDKEWEEYGYGNPPNTTTDSFFKPYLKTQEKNDIEKEDERSQNKRKGNKSDLEINNE</sequence>
<gene>
    <name evidence="2" type="ORF">Tco_0626829</name>
</gene>
<reference evidence="2" key="2">
    <citation type="submission" date="2022-01" db="EMBL/GenBank/DDBJ databases">
        <authorList>
            <person name="Yamashiro T."/>
            <person name="Shiraishi A."/>
            <person name="Satake H."/>
            <person name="Nakayama K."/>
        </authorList>
    </citation>
    <scope>NUCLEOTIDE SEQUENCE</scope>
</reference>
<reference evidence="2" key="1">
    <citation type="journal article" date="2022" name="Int. J. Mol. Sci.">
        <title>Draft Genome of Tanacetum Coccineum: Genomic Comparison of Closely Related Tanacetum-Family Plants.</title>
        <authorList>
            <person name="Yamashiro T."/>
            <person name="Shiraishi A."/>
            <person name="Nakayama K."/>
            <person name="Satake H."/>
        </authorList>
    </citation>
    <scope>NUCLEOTIDE SEQUENCE</scope>
</reference>
<dbReference type="Proteomes" id="UP001151760">
    <property type="component" value="Unassembled WGS sequence"/>
</dbReference>
<evidence type="ECO:0000256" key="1">
    <source>
        <dbReference type="SAM" id="MobiDB-lite"/>
    </source>
</evidence>